<dbReference type="Gene3D" id="1.10.260.40">
    <property type="entry name" value="lambda repressor-like DNA-binding domains"/>
    <property type="match status" value="1"/>
</dbReference>
<name>A0A833CAG1_9FIRM</name>
<dbReference type="PANTHER" id="PTHR33516">
    <property type="entry name" value="LEXA REPRESSOR"/>
    <property type="match status" value="1"/>
</dbReference>
<feature type="domain" description="HTH cro/C1-type" evidence="8">
    <location>
        <begin position="7"/>
        <end position="68"/>
    </location>
</feature>
<keyword evidence="4 7" id="KW-0068">Autocatalytic cleavage</keyword>
<dbReference type="GO" id="GO:0006281">
    <property type="term" value="P:DNA repair"/>
    <property type="evidence" value="ECO:0007669"/>
    <property type="project" value="UniProtKB-KW"/>
</dbReference>
<accession>A0A833CAG1</accession>
<keyword evidence="3 7" id="KW-0378">Hydrolase</keyword>
<gene>
    <name evidence="9" type="ORF">F8R14_09285</name>
</gene>
<protein>
    <submittedName>
        <fullName evidence="9">Helix-turn-helix domain-containing protein</fullName>
    </submittedName>
</protein>
<dbReference type="EMBL" id="WBKH01000010">
    <property type="protein sequence ID" value="KAB1477241.1"/>
    <property type="molecule type" value="Genomic_DNA"/>
</dbReference>
<comment type="similarity">
    <text evidence="1 7">Belongs to the peptidase S24 family.</text>
</comment>
<dbReference type="GO" id="GO:0009432">
    <property type="term" value="P:SOS response"/>
    <property type="evidence" value="ECO:0007669"/>
    <property type="project" value="UniProtKB-KW"/>
</dbReference>
<dbReference type="Proteomes" id="UP000434554">
    <property type="component" value="Unassembled WGS sequence"/>
</dbReference>
<dbReference type="InterPro" id="IPR006197">
    <property type="entry name" value="Peptidase_S24_LexA"/>
</dbReference>
<dbReference type="PROSITE" id="PS50943">
    <property type="entry name" value="HTH_CROC1"/>
    <property type="match status" value="1"/>
</dbReference>
<keyword evidence="5" id="KW-0234">DNA repair</keyword>
<dbReference type="Pfam" id="PF12844">
    <property type="entry name" value="HTH_19"/>
    <property type="match status" value="1"/>
</dbReference>
<reference evidence="9 10" key="1">
    <citation type="submission" date="2019-09" db="EMBL/GenBank/DDBJ databases">
        <title>Draft genome sequence of 3 type strains from the CCUG.</title>
        <authorList>
            <person name="Pineiro-Iglesias B."/>
            <person name="Tunovic T."/>
            <person name="Unosson C."/>
            <person name="Inganas E."/>
            <person name="Ohlen M."/>
            <person name="Cardew S."/>
            <person name="Jensie-Markopoulos S."/>
            <person name="Salva-Serra F."/>
            <person name="Jaen-Luchoro D."/>
            <person name="Karlsson R."/>
            <person name="Svensson-Stadler L."/>
            <person name="Chun J."/>
            <person name="Moore E."/>
        </authorList>
    </citation>
    <scope>NUCLEOTIDE SEQUENCE [LARGE SCALE GENOMIC DNA]</scope>
    <source>
        <strain evidence="9 10">CCUG 65427</strain>
    </source>
</reference>
<dbReference type="InterPro" id="IPR050077">
    <property type="entry name" value="LexA_repressor"/>
</dbReference>
<dbReference type="CDD" id="cd06529">
    <property type="entry name" value="S24_LexA-like"/>
    <property type="match status" value="1"/>
</dbReference>
<proteinExistence type="inferred from homology"/>
<dbReference type="SUPFAM" id="SSF51306">
    <property type="entry name" value="LexA/Signal peptidase"/>
    <property type="match status" value="1"/>
</dbReference>
<keyword evidence="2" id="KW-0227">DNA damage</keyword>
<evidence type="ECO:0000256" key="7">
    <source>
        <dbReference type="RuleBase" id="RU003991"/>
    </source>
</evidence>
<evidence type="ECO:0000256" key="3">
    <source>
        <dbReference type="ARBA" id="ARBA00022801"/>
    </source>
</evidence>
<evidence type="ECO:0000256" key="1">
    <source>
        <dbReference type="ARBA" id="ARBA00007484"/>
    </source>
</evidence>
<evidence type="ECO:0000256" key="4">
    <source>
        <dbReference type="ARBA" id="ARBA00022813"/>
    </source>
</evidence>
<dbReference type="InterPro" id="IPR036286">
    <property type="entry name" value="LexA/Signal_pep-like_sf"/>
</dbReference>
<dbReference type="RefSeq" id="WP_127008360.1">
    <property type="nucleotide sequence ID" value="NZ_RQUZ01000010.1"/>
</dbReference>
<organism evidence="9 10">
    <name type="scientific">Veillonella seminalis</name>
    <dbReference type="NCBI Taxonomy" id="1502943"/>
    <lineage>
        <taxon>Bacteria</taxon>
        <taxon>Bacillati</taxon>
        <taxon>Bacillota</taxon>
        <taxon>Negativicutes</taxon>
        <taxon>Veillonellales</taxon>
        <taxon>Veillonellaceae</taxon>
        <taxon>Veillonella</taxon>
    </lineage>
</organism>
<evidence type="ECO:0000313" key="9">
    <source>
        <dbReference type="EMBL" id="KAB1477241.1"/>
    </source>
</evidence>
<comment type="caution">
    <text evidence="9">The sequence shown here is derived from an EMBL/GenBank/DDBJ whole genome shotgun (WGS) entry which is preliminary data.</text>
</comment>
<dbReference type="Pfam" id="PF00717">
    <property type="entry name" value="Peptidase_S24"/>
    <property type="match status" value="1"/>
</dbReference>
<dbReference type="InterPro" id="IPR010982">
    <property type="entry name" value="Lambda_DNA-bd_dom_sf"/>
</dbReference>
<dbReference type="CDD" id="cd00093">
    <property type="entry name" value="HTH_XRE"/>
    <property type="match status" value="1"/>
</dbReference>
<dbReference type="GO" id="GO:0006355">
    <property type="term" value="P:regulation of DNA-templated transcription"/>
    <property type="evidence" value="ECO:0007669"/>
    <property type="project" value="InterPro"/>
</dbReference>
<evidence type="ECO:0000259" key="8">
    <source>
        <dbReference type="PROSITE" id="PS50943"/>
    </source>
</evidence>
<keyword evidence="6" id="KW-0742">SOS response</keyword>
<dbReference type="GO" id="GO:0003677">
    <property type="term" value="F:DNA binding"/>
    <property type="evidence" value="ECO:0007669"/>
    <property type="project" value="InterPro"/>
</dbReference>
<dbReference type="SMART" id="SM00530">
    <property type="entry name" value="HTH_XRE"/>
    <property type="match status" value="1"/>
</dbReference>
<dbReference type="InterPro" id="IPR039418">
    <property type="entry name" value="LexA-like"/>
</dbReference>
<dbReference type="PRINTS" id="PR00726">
    <property type="entry name" value="LEXASERPTASE"/>
</dbReference>
<dbReference type="GO" id="GO:0016787">
    <property type="term" value="F:hydrolase activity"/>
    <property type="evidence" value="ECO:0007669"/>
    <property type="project" value="UniProtKB-KW"/>
</dbReference>
<evidence type="ECO:0000256" key="5">
    <source>
        <dbReference type="ARBA" id="ARBA00023204"/>
    </source>
</evidence>
<dbReference type="InterPro" id="IPR015927">
    <property type="entry name" value="Peptidase_S24_S26A/B/C"/>
</dbReference>
<dbReference type="PANTHER" id="PTHR33516:SF2">
    <property type="entry name" value="LEXA REPRESSOR-RELATED"/>
    <property type="match status" value="1"/>
</dbReference>
<dbReference type="AlphaFoldDB" id="A0A833CAG1"/>
<sequence>MHIGELIKKYRIDNKLTMEEMGKLLDVSKAYISMLEKNKNSRSGKPIAPSTAIFKSVANLYNISLDDLLKQLDDEQPITLDVNVIDNGINFSKRVGVQIPILGSVIAGTPISAIEDILGYEEITPELASTGTFFCLKVKGNSMEPRLFEDDIIVVKQQPDIESGDVAVVLVNGDEATVKQIKKADNGITLIGYNVAVYPPTCYSNEDIINLPVTIIGKVIELRRPF</sequence>
<evidence type="ECO:0000256" key="6">
    <source>
        <dbReference type="ARBA" id="ARBA00023236"/>
    </source>
</evidence>
<dbReference type="Gene3D" id="2.10.109.10">
    <property type="entry name" value="Umud Fragment, subunit A"/>
    <property type="match status" value="1"/>
</dbReference>
<evidence type="ECO:0000313" key="10">
    <source>
        <dbReference type="Proteomes" id="UP000434554"/>
    </source>
</evidence>
<dbReference type="SUPFAM" id="SSF47413">
    <property type="entry name" value="lambda repressor-like DNA-binding domains"/>
    <property type="match status" value="1"/>
</dbReference>
<dbReference type="InterPro" id="IPR001387">
    <property type="entry name" value="Cro/C1-type_HTH"/>
</dbReference>
<evidence type="ECO:0000256" key="2">
    <source>
        <dbReference type="ARBA" id="ARBA00022763"/>
    </source>
</evidence>
<dbReference type="GeneID" id="83055620"/>